<organism evidence="1 2">
    <name type="scientific">Schistosoma mattheei</name>
    <dbReference type="NCBI Taxonomy" id="31246"/>
    <lineage>
        <taxon>Eukaryota</taxon>
        <taxon>Metazoa</taxon>
        <taxon>Spiralia</taxon>
        <taxon>Lophotrochozoa</taxon>
        <taxon>Platyhelminthes</taxon>
        <taxon>Trematoda</taxon>
        <taxon>Digenea</taxon>
        <taxon>Strigeidida</taxon>
        <taxon>Schistosomatoidea</taxon>
        <taxon>Schistosomatidae</taxon>
        <taxon>Schistosoma</taxon>
    </lineage>
</organism>
<gene>
    <name evidence="1" type="ORF">SMTD_LOCUS18500</name>
</gene>
<proteinExistence type="predicted"/>
<keyword evidence="2" id="KW-1185">Reference proteome</keyword>
<dbReference type="AlphaFoldDB" id="A0A183PVW5"/>
<sequence length="68" mass="7195">MGSEVKALLLILLICIHFNSQEAACCARGDNTGTQSEMGNSELNSAGNNPNDGGTIPDYIFSFEPFVA</sequence>
<reference evidence="1 2" key="1">
    <citation type="submission" date="2018-11" db="EMBL/GenBank/DDBJ databases">
        <authorList>
            <consortium name="Pathogen Informatics"/>
        </authorList>
    </citation>
    <scope>NUCLEOTIDE SEQUENCE [LARGE SCALE GENOMIC DNA]</scope>
    <source>
        <strain>Denwood</strain>
        <strain evidence="2">Zambia</strain>
    </source>
</reference>
<dbReference type="Proteomes" id="UP000269396">
    <property type="component" value="Unassembled WGS sequence"/>
</dbReference>
<protein>
    <submittedName>
        <fullName evidence="1">Uncharacterized protein</fullName>
    </submittedName>
</protein>
<name>A0A183PVW5_9TREM</name>
<evidence type="ECO:0000313" key="1">
    <source>
        <dbReference type="EMBL" id="VDP77253.1"/>
    </source>
</evidence>
<accession>A0A183PVW5</accession>
<evidence type="ECO:0000313" key="2">
    <source>
        <dbReference type="Proteomes" id="UP000269396"/>
    </source>
</evidence>
<dbReference type="EMBL" id="UZAL01040584">
    <property type="protein sequence ID" value="VDP77253.1"/>
    <property type="molecule type" value="Genomic_DNA"/>
</dbReference>